<sequence>MTRKRAENHWNPKKIAFATRLRSAASAGPVRSAIMELPPLPRVSPGRLRQLGPINWVVWQVLSRASGTADAQLFSTLGRTGGLFRGWLHYSGKLMPGGRLSRAEAELVILRVARLRDSDYELDHHRRLGAKAGLTAEAIEATGVGPDADVWTPRQRTLLAATDQLVTTRTINDATWTELSAHFDDRLLIEIVLLINQYESLASTIATLGIQRDTF</sequence>
<keyword evidence="3" id="KW-1185">Reference proteome</keyword>
<evidence type="ECO:0000259" key="1">
    <source>
        <dbReference type="Pfam" id="PF02627"/>
    </source>
</evidence>
<feature type="domain" description="Carboxymuconolactone decarboxylase-like" evidence="1">
    <location>
        <begin position="83"/>
        <end position="163"/>
    </location>
</feature>
<name>A0A917QHF1_9NOCA</name>
<dbReference type="EMBL" id="BMMW01000002">
    <property type="protein sequence ID" value="GGK51408.1"/>
    <property type="molecule type" value="Genomic_DNA"/>
</dbReference>
<dbReference type="AlphaFoldDB" id="A0A917QHF1"/>
<dbReference type="SUPFAM" id="SSF69118">
    <property type="entry name" value="AhpD-like"/>
    <property type="match status" value="1"/>
</dbReference>
<accession>A0A917QHF1</accession>
<reference evidence="2" key="1">
    <citation type="journal article" date="2014" name="Int. J. Syst. Evol. Microbiol.">
        <title>Complete genome sequence of Corynebacterium casei LMG S-19264T (=DSM 44701T), isolated from a smear-ripened cheese.</title>
        <authorList>
            <consortium name="US DOE Joint Genome Institute (JGI-PGF)"/>
            <person name="Walter F."/>
            <person name="Albersmeier A."/>
            <person name="Kalinowski J."/>
            <person name="Ruckert C."/>
        </authorList>
    </citation>
    <scope>NUCLEOTIDE SEQUENCE</scope>
    <source>
        <strain evidence="2">CGMCC 4.7278</strain>
    </source>
</reference>
<proteinExistence type="predicted"/>
<evidence type="ECO:0000313" key="3">
    <source>
        <dbReference type="Proteomes" id="UP000612956"/>
    </source>
</evidence>
<protein>
    <submittedName>
        <fullName evidence="2">4-carboxymuconolactone decarboxylase</fullName>
    </submittedName>
</protein>
<evidence type="ECO:0000313" key="2">
    <source>
        <dbReference type="EMBL" id="GGK51408.1"/>
    </source>
</evidence>
<gene>
    <name evidence="2" type="ORF">GCM10011591_23810</name>
</gene>
<dbReference type="InterPro" id="IPR029032">
    <property type="entry name" value="AhpD-like"/>
</dbReference>
<dbReference type="Gene3D" id="1.20.1290.10">
    <property type="entry name" value="AhpD-like"/>
    <property type="match status" value="1"/>
</dbReference>
<dbReference type="PANTHER" id="PTHR34846:SF5">
    <property type="entry name" value="CARBOXYMUCONOLACTONE DECARBOXYLASE-LIKE DOMAIN-CONTAINING PROTEIN"/>
    <property type="match status" value="1"/>
</dbReference>
<dbReference type="Proteomes" id="UP000612956">
    <property type="component" value="Unassembled WGS sequence"/>
</dbReference>
<dbReference type="PANTHER" id="PTHR34846">
    <property type="entry name" value="4-CARBOXYMUCONOLACTONE DECARBOXYLASE FAMILY PROTEIN (AFU_ORTHOLOGUE AFUA_6G11590)"/>
    <property type="match status" value="1"/>
</dbReference>
<dbReference type="Pfam" id="PF02627">
    <property type="entry name" value="CMD"/>
    <property type="match status" value="1"/>
</dbReference>
<comment type="caution">
    <text evidence="2">The sequence shown here is derived from an EMBL/GenBank/DDBJ whole genome shotgun (WGS) entry which is preliminary data.</text>
</comment>
<dbReference type="GO" id="GO:0051920">
    <property type="term" value="F:peroxiredoxin activity"/>
    <property type="evidence" value="ECO:0007669"/>
    <property type="project" value="InterPro"/>
</dbReference>
<organism evidence="2 3">
    <name type="scientific">Nocardia camponoti</name>
    <dbReference type="NCBI Taxonomy" id="1616106"/>
    <lineage>
        <taxon>Bacteria</taxon>
        <taxon>Bacillati</taxon>
        <taxon>Actinomycetota</taxon>
        <taxon>Actinomycetes</taxon>
        <taxon>Mycobacteriales</taxon>
        <taxon>Nocardiaceae</taxon>
        <taxon>Nocardia</taxon>
    </lineage>
</organism>
<reference evidence="2" key="2">
    <citation type="submission" date="2020-09" db="EMBL/GenBank/DDBJ databases">
        <authorList>
            <person name="Sun Q."/>
            <person name="Zhou Y."/>
        </authorList>
    </citation>
    <scope>NUCLEOTIDE SEQUENCE</scope>
    <source>
        <strain evidence="2">CGMCC 4.7278</strain>
    </source>
</reference>
<dbReference type="InterPro" id="IPR003779">
    <property type="entry name" value="CMD-like"/>
</dbReference>